<feature type="domain" description="Cadherin" evidence="17">
    <location>
        <begin position="1405"/>
        <end position="1510"/>
    </location>
</feature>
<dbReference type="FunFam" id="2.60.40.60:FF:000015">
    <property type="entry name" value="FAT atypical cadherin 1"/>
    <property type="match status" value="1"/>
</dbReference>
<feature type="domain" description="Cadherin" evidence="17">
    <location>
        <begin position="357"/>
        <end position="455"/>
    </location>
</feature>
<dbReference type="GO" id="GO:0005509">
    <property type="term" value="F:calcium ion binding"/>
    <property type="evidence" value="ECO:0007669"/>
    <property type="project" value="UniProtKB-UniRule"/>
</dbReference>
<feature type="transmembrane region" description="Helical" evidence="15">
    <location>
        <begin position="2248"/>
        <end position="2272"/>
    </location>
</feature>
<keyword evidence="2" id="KW-1003">Cell membrane</keyword>
<comment type="caution">
    <text evidence="18">The sequence shown here is derived from an EMBL/GenBank/DDBJ whole genome shotgun (WGS) entry which is preliminary data.</text>
</comment>
<feature type="domain" description="Cadherin" evidence="17">
    <location>
        <begin position="1615"/>
        <end position="1715"/>
    </location>
</feature>
<evidence type="ECO:0000256" key="3">
    <source>
        <dbReference type="ARBA" id="ARBA00022536"/>
    </source>
</evidence>
<keyword evidence="5 16" id="KW-0732">Signal</keyword>
<evidence type="ECO:0000256" key="11">
    <source>
        <dbReference type="ARBA" id="ARBA00023157"/>
    </source>
</evidence>
<dbReference type="GO" id="GO:0007163">
    <property type="term" value="P:establishment or maintenance of cell polarity"/>
    <property type="evidence" value="ECO:0007669"/>
    <property type="project" value="UniProtKB-ARBA"/>
</dbReference>
<dbReference type="CDD" id="cd11304">
    <property type="entry name" value="Cadherin_repeat"/>
    <property type="match status" value="21"/>
</dbReference>
<evidence type="ECO:0000256" key="14">
    <source>
        <dbReference type="SAM" id="MobiDB-lite"/>
    </source>
</evidence>
<feature type="domain" description="Cadherin" evidence="17">
    <location>
        <begin position="568"/>
        <end position="666"/>
    </location>
</feature>
<evidence type="ECO:0000256" key="8">
    <source>
        <dbReference type="ARBA" id="ARBA00022889"/>
    </source>
</evidence>
<keyword evidence="3" id="KW-0245">EGF-like domain</keyword>
<protein>
    <recommendedName>
        <fullName evidence="17">Cadherin domain-containing protein</fullName>
    </recommendedName>
</protein>
<dbReference type="GO" id="GO:0009887">
    <property type="term" value="P:animal organ morphogenesis"/>
    <property type="evidence" value="ECO:0007669"/>
    <property type="project" value="UniProtKB-ARBA"/>
</dbReference>
<feature type="domain" description="Cadherin" evidence="17">
    <location>
        <begin position="25"/>
        <end position="125"/>
    </location>
</feature>
<reference evidence="18" key="1">
    <citation type="submission" date="2021-06" db="EMBL/GenBank/DDBJ databases">
        <authorList>
            <person name="Hodson N. C."/>
            <person name="Mongue J. A."/>
            <person name="Jaron S. K."/>
        </authorList>
    </citation>
    <scope>NUCLEOTIDE SEQUENCE</scope>
</reference>
<dbReference type="InterPro" id="IPR039808">
    <property type="entry name" value="Cadherin"/>
</dbReference>
<dbReference type="FunFam" id="2.60.40.60:FF:000020">
    <property type="entry name" value="Dachsous cadherin-related 1b"/>
    <property type="match status" value="6"/>
</dbReference>
<dbReference type="GO" id="GO:0001736">
    <property type="term" value="P:establishment of planar polarity"/>
    <property type="evidence" value="ECO:0007669"/>
    <property type="project" value="UniProtKB-ARBA"/>
</dbReference>
<dbReference type="InterPro" id="IPR002126">
    <property type="entry name" value="Cadherin-like_dom"/>
</dbReference>
<dbReference type="PANTHER" id="PTHR24027:SF438">
    <property type="entry name" value="CADHERIN 23"/>
    <property type="match status" value="1"/>
</dbReference>
<dbReference type="FunFam" id="2.60.40.60:FF:000007">
    <property type="entry name" value="Protocadherin alpha 2"/>
    <property type="match status" value="1"/>
</dbReference>
<dbReference type="OrthoDB" id="6252479at2759"/>
<dbReference type="FunFam" id="2.60.40.60:FF:000353">
    <property type="entry name" value="Dachsous, isoform B"/>
    <property type="match status" value="1"/>
</dbReference>
<feature type="domain" description="Cadherin" evidence="17">
    <location>
        <begin position="776"/>
        <end position="883"/>
    </location>
</feature>
<feature type="domain" description="Cadherin" evidence="17">
    <location>
        <begin position="988"/>
        <end position="1092"/>
    </location>
</feature>
<dbReference type="FunFam" id="2.60.40.60:FF:000116">
    <property type="entry name" value="Dachsous cadherin-related 2"/>
    <property type="match status" value="1"/>
</dbReference>
<dbReference type="GO" id="GO:0045296">
    <property type="term" value="F:cadherin binding"/>
    <property type="evidence" value="ECO:0007669"/>
    <property type="project" value="TreeGrafter"/>
</dbReference>
<dbReference type="PANTHER" id="PTHR24027">
    <property type="entry name" value="CADHERIN-23"/>
    <property type="match status" value="1"/>
</dbReference>
<dbReference type="FunFam" id="2.60.40.60:FF:000039">
    <property type="entry name" value="FAT atypical cadherin 3"/>
    <property type="match status" value="1"/>
</dbReference>
<keyword evidence="4 15" id="KW-0812">Transmembrane</keyword>
<evidence type="ECO:0000256" key="15">
    <source>
        <dbReference type="SAM" id="Phobius"/>
    </source>
</evidence>
<dbReference type="GO" id="GO:0016342">
    <property type="term" value="C:catenin complex"/>
    <property type="evidence" value="ECO:0007669"/>
    <property type="project" value="TreeGrafter"/>
</dbReference>
<dbReference type="GO" id="GO:0016477">
    <property type="term" value="P:cell migration"/>
    <property type="evidence" value="ECO:0007669"/>
    <property type="project" value="TreeGrafter"/>
</dbReference>
<dbReference type="FunFam" id="2.60.40.60:FF:000104">
    <property type="entry name" value="cadherin-23 isoform X1"/>
    <property type="match status" value="1"/>
</dbReference>
<dbReference type="PROSITE" id="PS50268">
    <property type="entry name" value="CADHERIN_2"/>
    <property type="match status" value="21"/>
</dbReference>
<feature type="domain" description="Cadherin" evidence="17">
    <location>
        <begin position="1196"/>
        <end position="1300"/>
    </location>
</feature>
<name>A0A8J2PPF0_9HEXA</name>
<evidence type="ECO:0000256" key="13">
    <source>
        <dbReference type="PROSITE-ProRule" id="PRU00043"/>
    </source>
</evidence>
<evidence type="ECO:0000256" key="9">
    <source>
        <dbReference type="ARBA" id="ARBA00022989"/>
    </source>
</evidence>
<evidence type="ECO:0000256" key="2">
    <source>
        <dbReference type="ARBA" id="ARBA00022475"/>
    </source>
</evidence>
<keyword evidence="12" id="KW-0325">Glycoprotein</keyword>
<feature type="domain" description="Cadherin" evidence="17">
    <location>
        <begin position="1301"/>
        <end position="1404"/>
    </location>
</feature>
<dbReference type="FunFam" id="2.60.40.60:FF:000081">
    <property type="entry name" value="protocadherin Fat 4"/>
    <property type="match status" value="1"/>
</dbReference>
<feature type="domain" description="Cadherin" evidence="17">
    <location>
        <begin position="456"/>
        <end position="558"/>
    </location>
</feature>
<feature type="domain" description="Cadherin" evidence="17">
    <location>
        <begin position="2140"/>
        <end position="2225"/>
    </location>
</feature>
<dbReference type="InterPro" id="IPR020894">
    <property type="entry name" value="Cadherin_CS"/>
</dbReference>
<evidence type="ECO:0000256" key="12">
    <source>
        <dbReference type="ARBA" id="ARBA00023180"/>
    </source>
</evidence>
<sequence>MGHHLRFLWFLLVASFSCQLILARSEVTREFEISEGVPIGTSIGFIGEQVSGSFQPPPPYLIVPVPGSSVDSDLIIDQSNGEIRTKIQLDRETRDFYSLVAIPINGENIRVIIRVKDENDHAPQFPSESMSVEFPENTPGDVKRTLQPAKDKDLGIYNTQRYSISAGNVNNAFRLSSHRERDGVLYLDLQVNGFLDRETTPFYNLVIDAFDGGVPPLKGSMTVNVTIQDVNDNQPIFNQSRYFATVPENATVGTSVLQVCATDTDAGPNGQIFYSINRRQTDKDSIFKIDKNTGVISVNRPLDFESKEVHELVVVARDNGVQPLETTVFVSITVIDVNDNQPVISLIFLTDDATPKVSEGAKPGEFVARISVHDPDSKQEYSNVNVTLEGGGGHFGLTTRNGVVYLVIVAQLLDRELMPNYTLSVVATDRGSPPLNTSCTFHLNVLDINDNPPNFTDEVYRFSIEENNEPGASIGRVTALDRDIGENGSIRYSLQPLHPTFQIDSTTGIISATTSLDREKQSAYKLQVIAFDQGIPQKQTEAVVHINVSDVNDNAPSQIEPGDDILVVREEQPGGIEVTRVVATDPDNGLNATFTFSLVNDGYSDTEDFTIDANTGIIRTKNVLNHEKKPFYNLGVVVKDKGIPPLETVQNYRVQILEINDHRPTPTRSKFNFKLYENATIGQLVGTVTATDEDNEVDSRKFTYVIARGNIHDTFDVDKTTGALLVAKQIKYEVTSHYLLQVQALSSGDVPSSAANYVSVDIDILDVNNNSPHFLQGDPIEIHVAENTRVGSVVWNFTAMDADDGLNGIVHYEILQQYPEETFRINTLTGTMYLQATLDYETQSSYMVVVMATDQALNPLERLNSTTTAHIFVDDQNDNIPRFLSSQKISVYEVEPSNSVLHTVIAMDLDSGENGRITYSIISGNEAGYFLLNRDSGQLSLLKSLDREEFDYFSLNVTASDQGSPRNVATQLLQVTLENVNNNPPQFVYRKYEARVQENSLIGTEVIKVTAFDRHQSPNNTFVYVIPEGMADGKFAIHPSTGSISVAGLIDREIQSSYVVTVYVHDGNYMSLFDTTTVNISVEDENDNPPALFDTCSDLYVPENSDLGVIHTFTAVDPDTGRNGEVTFSIAAGNADNIFSVDVHTGKLTSRPLDRERRSQYQLLVVAQDQGLPVQRTFCNITIYVQDVNDNSPNFFLTKYSASISENIPVGTTVLTVEASDADVGINSAIKYSLNNESHWHFTIDNTTGAIVTAGPLDREKIRDYTFEVAATDGGLYDSRSSKTLVHIKLTDHNDNAPTISQNPVQIEIPPFTKPGQKIAQVMATDLDEGINADITYSIENPETKFRVQPQTGIITPAISLSAERGRIFQLRVVAKDQGIPSLSSTALVVIQVGDVPLSNTLRFQESHYEDQIPENSPPGTEMVQVTALRNDGRRQRILYSIVGGNEDNIFEMISTTGLLKIKDQTNLDRERRSKYSLVVSAKTDGPTPLYAHVLVHVNVTDENDNIPRFTQDSYVASVWEGNNKGTFVTQVTATDNDEGSNANLIYHIVDGNHDNAFIIEPPFSGIVKTNIVLDREIQDKYRLTIIATDEGSPQMTGTCLLQINVIDVNDNQPVAPHSVVNISESLPMGSLVTTMVANDVDTNPSLVYSFTEMGNPNGTFSIEKYSGRVTLSKPLDYESLKTHVAQIQVSDTVHTAYTNLTIHVLDANDNSPQFPSNIFHVTMSDDTKPGSQVIQVTATDKDSNQNALIKYALRASKDGKSKGARGFWIDENTGIVFTNATIPYQHENPFVQMTIIASDSGKPKRSTKATLWIEVRPSESDLLRLTQNKYTATISEAVKPGTLVTKLNVEYDKKLSKNLHFHYRIASGNAKEYFTITSHTGEILVARQLDREDQKLFKLQVTADCVNMAKCSAVAEVIITITDVNDNPPRFNQTEFKVSVSENKPIGSTIFKIYAIDSDMQNDSIRFDITSGNDASVFELHPRTGEILLLQPLDFDTVPVYRFVVRAQDTKSVGRLWSLAVVQVEVQDENDNAPYFSYPLYLEFVGENEPIGTPVFTARATDLDRGIYGKLNYSIIEGDIKEFRVDPSTGAVTTATVFNYEYKDSYYFTLRANDIGGQSATVKVQVGIESRDEYPPQFTHKTYKFIIPINAPPGYVVGRVDATDQDKGWDGVIVYQLRHQSNHFRLNKTTGTLILRQALSSDFNTSVVIMANSGRPGSKSTATFAEISVGAPSEELEMASSSSVADWVVGLLVTSLLLLFLCCTVFVVLHLRQKKQAKNDKSETYNNSAFDTLEYAQSTMLANNSRPNSVYSPQYSDLADLTVNDRRRVNNTVSELSDQSHSASSGRGSAEDGEEVEDEEIRMINEGSLAQQKLRDSIGMPDIGIHGDYDNMSQSSAKNTQEYLARLGIRPKMSDEHPVSHVVHSGAHTHNEWTRPVGPDALDSIHLFGDEGGGEGDGMDISTLIYAQIPDDINNESEIMETSSRINLNSAHQPSMNGSLSSIVHSEEELTGSYNWDYLLDWGPQYQPLAHVFSEIARLKDDVADSPEPHYSGIHARHSTPNNQPSGKGDCPPPSYVNASPRRVNNAAGGRPGHMPPLPLLPRSPISHDSTFASGPMSPSFSPALSPLANPSPSMSPLGGV</sequence>
<gene>
    <name evidence="18" type="ORF">AFUS01_LOCUS40878</name>
</gene>
<keyword evidence="7 13" id="KW-0106">Calcium</keyword>
<dbReference type="GO" id="GO:0007156">
    <property type="term" value="P:homophilic cell adhesion via plasma membrane adhesion molecules"/>
    <property type="evidence" value="ECO:0007669"/>
    <property type="project" value="InterPro"/>
</dbReference>
<dbReference type="FunFam" id="2.60.40.60:FF:000005">
    <property type="entry name" value="Protocadherin 9"/>
    <property type="match status" value="1"/>
</dbReference>
<feature type="chain" id="PRO_5035234461" description="Cadherin domain-containing protein" evidence="16">
    <location>
        <begin position="24"/>
        <end position="2642"/>
    </location>
</feature>
<dbReference type="PROSITE" id="PS51257">
    <property type="entry name" value="PROKAR_LIPOPROTEIN"/>
    <property type="match status" value="1"/>
</dbReference>
<feature type="domain" description="Cadherin" evidence="17">
    <location>
        <begin position="1101"/>
        <end position="1195"/>
    </location>
</feature>
<dbReference type="FunFam" id="2.60.40.60:FF:000102">
    <property type="entry name" value="Dachsous cadherin-related 1b"/>
    <property type="match status" value="1"/>
</dbReference>
<feature type="region of interest" description="Disordered" evidence="14">
    <location>
        <begin position="2334"/>
        <end position="2359"/>
    </location>
</feature>
<evidence type="ECO:0000256" key="1">
    <source>
        <dbReference type="ARBA" id="ARBA00004251"/>
    </source>
</evidence>
<keyword evidence="8" id="KW-0130">Cell adhesion</keyword>
<evidence type="ECO:0000256" key="5">
    <source>
        <dbReference type="ARBA" id="ARBA00022729"/>
    </source>
</evidence>
<dbReference type="PROSITE" id="PS00232">
    <property type="entry name" value="CADHERIN_1"/>
    <property type="match status" value="11"/>
</dbReference>
<feature type="domain" description="Cadherin" evidence="17">
    <location>
        <begin position="667"/>
        <end position="774"/>
    </location>
</feature>
<feature type="domain" description="Cadherin" evidence="17">
    <location>
        <begin position="1716"/>
        <end position="1843"/>
    </location>
</feature>
<feature type="domain" description="Cadherin" evidence="17">
    <location>
        <begin position="1511"/>
        <end position="1616"/>
    </location>
</feature>
<organism evidence="18 19">
    <name type="scientific">Allacma fusca</name>
    <dbReference type="NCBI Taxonomy" id="39272"/>
    <lineage>
        <taxon>Eukaryota</taxon>
        <taxon>Metazoa</taxon>
        <taxon>Ecdysozoa</taxon>
        <taxon>Arthropoda</taxon>
        <taxon>Hexapoda</taxon>
        <taxon>Collembola</taxon>
        <taxon>Symphypleona</taxon>
        <taxon>Sminthuridae</taxon>
        <taxon>Allacma</taxon>
    </lineage>
</organism>
<dbReference type="EMBL" id="CAJVCH010558972">
    <property type="protein sequence ID" value="CAG7831120.1"/>
    <property type="molecule type" value="Genomic_DNA"/>
</dbReference>
<feature type="domain" description="Cadherin" evidence="17">
    <location>
        <begin position="238"/>
        <end position="344"/>
    </location>
</feature>
<evidence type="ECO:0000256" key="10">
    <source>
        <dbReference type="ARBA" id="ARBA00023136"/>
    </source>
</evidence>
<evidence type="ECO:0000256" key="4">
    <source>
        <dbReference type="ARBA" id="ARBA00022692"/>
    </source>
</evidence>
<dbReference type="Proteomes" id="UP000708208">
    <property type="component" value="Unassembled WGS sequence"/>
</dbReference>
<evidence type="ECO:0000256" key="6">
    <source>
        <dbReference type="ARBA" id="ARBA00022737"/>
    </source>
</evidence>
<comment type="subcellular location">
    <subcellularLocation>
        <location evidence="1">Cell membrane</location>
        <topology evidence="1">Single-pass type I membrane protein</topology>
    </subcellularLocation>
</comment>
<dbReference type="SMART" id="SM00112">
    <property type="entry name" value="CA"/>
    <property type="match status" value="20"/>
</dbReference>
<dbReference type="FunFam" id="2.60.40.60:FF:000106">
    <property type="entry name" value="FAT atypical cadherin 4"/>
    <property type="match status" value="1"/>
</dbReference>
<dbReference type="Pfam" id="PF00028">
    <property type="entry name" value="Cadherin"/>
    <property type="match status" value="20"/>
</dbReference>
<accession>A0A8J2PPF0</accession>
<feature type="domain" description="Cadherin" evidence="17">
    <location>
        <begin position="883"/>
        <end position="987"/>
    </location>
</feature>
<proteinExistence type="predicted"/>
<evidence type="ECO:0000259" key="17">
    <source>
        <dbReference type="PROSITE" id="PS50268"/>
    </source>
</evidence>
<dbReference type="GO" id="GO:0048589">
    <property type="term" value="P:developmental growth"/>
    <property type="evidence" value="ECO:0007669"/>
    <property type="project" value="UniProtKB-ARBA"/>
</dbReference>
<feature type="domain" description="Cadherin" evidence="17">
    <location>
        <begin position="126"/>
        <end position="237"/>
    </location>
</feature>
<dbReference type="GO" id="GO:0048731">
    <property type="term" value="P:system development"/>
    <property type="evidence" value="ECO:0007669"/>
    <property type="project" value="UniProtKB-ARBA"/>
</dbReference>
<feature type="region of interest" description="Disordered" evidence="14">
    <location>
        <begin position="2545"/>
        <end position="2642"/>
    </location>
</feature>
<keyword evidence="11" id="KW-1015">Disulfide bond</keyword>
<evidence type="ECO:0000313" key="19">
    <source>
        <dbReference type="Proteomes" id="UP000708208"/>
    </source>
</evidence>
<evidence type="ECO:0000256" key="7">
    <source>
        <dbReference type="ARBA" id="ARBA00022837"/>
    </source>
</evidence>
<keyword evidence="9 15" id="KW-1133">Transmembrane helix</keyword>
<evidence type="ECO:0000313" key="18">
    <source>
        <dbReference type="EMBL" id="CAG7831120.1"/>
    </source>
</evidence>
<keyword evidence="10 15" id="KW-0472">Membrane</keyword>
<feature type="domain" description="Cadherin" evidence="17">
    <location>
        <begin position="1827"/>
        <end position="1932"/>
    </location>
</feature>
<evidence type="ECO:0000256" key="16">
    <source>
        <dbReference type="SAM" id="SignalP"/>
    </source>
</evidence>
<feature type="domain" description="Cadherin" evidence="17">
    <location>
        <begin position="1933"/>
        <end position="2037"/>
    </location>
</feature>
<feature type="compositionally biased region" description="Polar residues" evidence="14">
    <location>
        <begin position="2334"/>
        <end position="2348"/>
    </location>
</feature>
<feature type="domain" description="Cadherin" evidence="17">
    <location>
        <begin position="2038"/>
        <end position="2139"/>
    </location>
</feature>
<dbReference type="FunFam" id="2.60.40.60:FF:000140">
    <property type="entry name" value="Dachsous cadherin-related 1"/>
    <property type="match status" value="1"/>
</dbReference>
<keyword evidence="6" id="KW-0677">Repeat</keyword>
<dbReference type="GO" id="GO:0008013">
    <property type="term" value="F:beta-catenin binding"/>
    <property type="evidence" value="ECO:0007669"/>
    <property type="project" value="TreeGrafter"/>
</dbReference>
<keyword evidence="19" id="KW-1185">Reference proteome</keyword>
<feature type="signal peptide" evidence="16">
    <location>
        <begin position="1"/>
        <end position="23"/>
    </location>
</feature>
<feature type="compositionally biased region" description="Low complexity" evidence="14">
    <location>
        <begin position="2617"/>
        <end position="2642"/>
    </location>
</feature>